<evidence type="ECO:0000256" key="4">
    <source>
        <dbReference type="ARBA" id="ARBA00022553"/>
    </source>
</evidence>
<evidence type="ECO:0000259" key="12">
    <source>
        <dbReference type="PROSITE" id="PS50885"/>
    </source>
</evidence>
<reference evidence="13 14" key="1">
    <citation type="submission" date="2020-11" db="EMBL/GenBank/DDBJ databases">
        <authorList>
            <person name="Peeters C."/>
        </authorList>
    </citation>
    <scope>NUCLEOTIDE SEQUENCE [LARGE SCALE GENOMIC DNA]</scope>
    <source>
        <strain evidence="13 14">LMG 7974</strain>
    </source>
</reference>
<evidence type="ECO:0000256" key="2">
    <source>
        <dbReference type="ARBA" id="ARBA00004141"/>
    </source>
</evidence>
<dbReference type="NCBIfam" id="NF038389">
    <property type="entry name" value="ArsS_fam_HK"/>
    <property type="match status" value="1"/>
</dbReference>
<dbReference type="CDD" id="cd06225">
    <property type="entry name" value="HAMP"/>
    <property type="match status" value="1"/>
</dbReference>
<comment type="subcellular location">
    <subcellularLocation>
        <location evidence="2">Membrane</location>
        <topology evidence="2">Multi-pass membrane protein</topology>
    </subcellularLocation>
</comment>
<evidence type="ECO:0000256" key="3">
    <source>
        <dbReference type="ARBA" id="ARBA00012438"/>
    </source>
</evidence>
<evidence type="ECO:0000256" key="1">
    <source>
        <dbReference type="ARBA" id="ARBA00000085"/>
    </source>
</evidence>
<dbReference type="Gene3D" id="3.30.565.10">
    <property type="entry name" value="Histidine kinase-like ATPase, C-terminal domain"/>
    <property type="match status" value="1"/>
</dbReference>
<keyword evidence="4" id="KW-0597">Phosphoprotein</keyword>
<feature type="transmembrane region" description="Helical" evidence="10">
    <location>
        <begin position="7"/>
        <end position="29"/>
    </location>
</feature>
<dbReference type="PANTHER" id="PTHR45528:SF12">
    <property type="entry name" value="SENSOR HISTIDINE KINASE ARSS"/>
    <property type="match status" value="1"/>
</dbReference>
<evidence type="ECO:0000256" key="8">
    <source>
        <dbReference type="ARBA" id="ARBA00022989"/>
    </source>
</evidence>
<protein>
    <recommendedName>
        <fullName evidence="3">histidine kinase</fullName>
        <ecNumber evidence="3">2.7.13.3</ecNumber>
    </recommendedName>
</protein>
<evidence type="ECO:0000256" key="9">
    <source>
        <dbReference type="ARBA" id="ARBA00023136"/>
    </source>
</evidence>
<dbReference type="InterPro" id="IPR003660">
    <property type="entry name" value="HAMP_dom"/>
</dbReference>
<comment type="caution">
    <text evidence="13">The sequence shown here is derived from an EMBL/GenBank/DDBJ whole genome shotgun (WGS) entry which is preliminary data.</text>
</comment>
<accession>A0ABM8Q1F4</accession>
<evidence type="ECO:0000256" key="7">
    <source>
        <dbReference type="ARBA" id="ARBA00022777"/>
    </source>
</evidence>
<organism evidence="13 14">
    <name type="scientific">Campylobacter majalis</name>
    <dbReference type="NCBI Taxonomy" id="2790656"/>
    <lineage>
        <taxon>Bacteria</taxon>
        <taxon>Pseudomonadati</taxon>
        <taxon>Campylobacterota</taxon>
        <taxon>Epsilonproteobacteria</taxon>
        <taxon>Campylobacterales</taxon>
        <taxon>Campylobacteraceae</taxon>
        <taxon>Campylobacter</taxon>
    </lineage>
</organism>
<dbReference type="SMART" id="SM00388">
    <property type="entry name" value="HisKA"/>
    <property type="match status" value="1"/>
</dbReference>
<dbReference type="PROSITE" id="PS50885">
    <property type="entry name" value="HAMP"/>
    <property type="match status" value="1"/>
</dbReference>
<dbReference type="RefSeq" id="WP_229931849.1">
    <property type="nucleotide sequence ID" value="NZ_CAJHOF010000001.1"/>
</dbReference>
<name>A0ABM8Q1F4_9BACT</name>
<keyword evidence="9 10" id="KW-0472">Membrane</keyword>
<dbReference type="InterPro" id="IPR036097">
    <property type="entry name" value="HisK_dim/P_sf"/>
</dbReference>
<keyword evidence="7" id="KW-0418">Kinase</keyword>
<sequence>MKRSSIFITITIIFLIALASIFVVFLWLMEFDKQNYTRELNSKYSNVAQANLFYMSGLMDFDKYNDAMKNVEMSEISDESDKYSILQNAHIIEEIKDDIGSIAILLYEKRHYLKIQHLDNIKILRDKEYQPYRYEMIKAVFAVIVVVILIAYIFVIYKLKPLRKLKRQIVKFANGDLENIQNVSSGKDEISEVAEAFYNATNEIKILNNSRQLFLRNIMHELKTPITKGRLVVEMMDDSKHKDRFVSIFNKLESLINELVAVEQTTSKIKLTNKTTCFMADVIDEAIDIAMIDKEQVMIDKTENLKLDIDFKLFSIAVKNMIDNAIKYSPDKRVKIEILTDKINFISKGLPLKNELNFYIQPFIKGENSQKSFGLGLYIVSNILNSHRLKMGYTHQNGYNIFYFENLKAIIKT</sequence>
<feature type="domain" description="Histidine kinase" evidence="11">
    <location>
        <begin position="217"/>
        <end position="392"/>
    </location>
</feature>
<evidence type="ECO:0000259" key="11">
    <source>
        <dbReference type="PROSITE" id="PS50109"/>
    </source>
</evidence>
<dbReference type="EMBL" id="CAJHOF010000001">
    <property type="protein sequence ID" value="CAD7286660.1"/>
    <property type="molecule type" value="Genomic_DNA"/>
</dbReference>
<dbReference type="Gene3D" id="1.10.287.130">
    <property type="match status" value="1"/>
</dbReference>
<feature type="transmembrane region" description="Helical" evidence="10">
    <location>
        <begin position="136"/>
        <end position="157"/>
    </location>
</feature>
<dbReference type="EC" id="2.7.13.3" evidence="3"/>
<comment type="catalytic activity">
    <reaction evidence="1">
        <text>ATP + protein L-histidine = ADP + protein N-phospho-L-histidine.</text>
        <dbReference type="EC" id="2.7.13.3"/>
    </reaction>
</comment>
<dbReference type="InterPro" id="IPR047994">
    <property type="entry name" value="ArsS-like"/>
</dbReference>
<dbReference type="InterPro" id="IPR005467">
    <property type="entry name" value="His_kinase_dom"/>
</dbReference>
<dbReference type="SUPFAM" id="SSF47384">
    <property type="entry name" value="Homodimeric domain of signal transducing histidine kinase"/>
    <property type="match status" value="1"/>
</dbReference>
<evidence type="ECO:0000313" key="13">
    <source>
        <dbReference type="EMBL" id="CAD7286660.1"/>
    </source>
</evidence>
<dbReference type="InterPro" id="IPR036890">
    <property type="entry name" value="HATPase_C_sf"/>
</dbReference>
<dbReference type="CDD" id="cd00082">
    <property type="entry name" value="HisKA"/>
    <property type="match status" value="1"/>
</dbReference>
<keyword evidence="6 10" id="KW-0812">Transmembrane</keyword>
<keyword evidence="14" id="KW-1185">Reference proteome</keyword>
<evidence type="ECO:0000256" key="10">
    <source>
        <dbReference type="SAM" id="Phobius"/>
    </source>
</evidence>
<dbReference type="InterPro" id="IPR003661">
    <property type="entry name" value="HisK_dim/P_dom"/>
</dbReference>
<evidence type="ECO:0000313" key="14">
    <source>
        <dbReference type="Proteomes" id="UP000789803"/>
    </source>
</evidence>
<dbReference type="SUPFAM" id="SSF55874">
    <property type="entry name" value="ATPase domain of HSP90 chaperone/DNA topoisomerase II/histidine kinase"/>
    <property type="match status" value="1"/>
</dbReference>
<dbReference type="PROSITE" id="PS50109">
    <property type="entry name" value="HIS_KIN"/>
    <property type="match status" value="1"/>
</dbReference>
<feature type="domain" description="HAMP" evidence="12">
    <location>
        <begin position="159"/>
        <end position="209"/>
    </location>
</feature>
<proteinExistence type="predicted"/>
<evidence type="ECO:0000256" key="5">
    <source>
        <dbReference type="ARBA" id="ARBA00022679"/>
    </source>
</evidence>
<dbReference type="InterPro" id="IPR050398">
    <property type="entry name" value="HssS/ArlS-like"/>
</dbReference>
<dbReference type="PANTHER" id="PTHR45528">
    <property type="entry name" value="SENSOR HISTIDINE KINASE CPXA"/>
    <property type="match status" value="1"/>
</dbReference>
<keyword evidence="5" id="KW-0808">Transferase</keyword>
<gene>
    <name evidence="13" type="ORF">LMG7974_00020</name>
</gene>
<keyword evidence="8 10" id="KW-1133">Transmembrane helix</keyword>
<dbReference type="Proteomes" id="UP000789803">
    <property type="component" value="Unassembled WGS sequence"/>
</dbReference>
<evidence type="ECO:0000256" key="6">
    <source>
        <dbReference type="ARBA" id="ARBA00022692"/>
    </source>
</evidence>